<keyword evidence="10" id="KW-0963">Cytoplasm</keyword>
<feature type="compositionally biased region" description="Gly residues" evidence="12">
    <location>
        <begin position="996"/>
        <end position="1009"/>
    </location>
</feature>
<evidence type="ECO:0000256" key="7">
    <source>
        <dbReference type="ARBA" id="ARBA00022583"/>
    </source>
</evidence>
<feature type="compositionally biased region" description="Pro residues" evidence="12">
    <location>
        <begin position="860"/>
        <end position="876"/>
    </location>
</feature>
<dbReference type="OrthoDB" id="5971719at2759"/>
<feature type="compositionally biased region" description="Basic and acidic residues" evidence="12">
    <location>
        <begin position="515"/>
        <end position="524"/>
    </location>
</feature>
<feature type="region of interest" description="Disordered" evidence="12">
    <location>
        <begin position="980"/>
        <end position="1014"/>
    </location>
</feature>
<evidence type="ECO:0000256" key="3">
    <source>
        <dbReference type="ARBA" id="ARBA00004413"/>
    </source>
</evidence>
<evidence type="ECO:0000256" key="6">
    <source>
        <dbReference type="ARBA" id="ARBA00022443"/>
    </source>
</evidence>
<dbReference type="CDD" id="cd11773">
    <property type="entry name" value="SH3_Sla1p_1"/>
    <property type="match status" value="1"/>
</dbReference>
<dbReference type="Gene3D" id="1.10.150.50">
    <property type="entry name" value="Transcription Factor, Ets-1"/>
    <property type="match status" value="1"/>
</dbReference>
<feature type="region of interest" description="Disordered" evidence="12">
    <location>
        <begin position="259"/>
        <end position="524"/>
    </location>
</feature>
<feature type="domain" description="SH3" evidence="13">
    <location>
        <begin position="71"/>
        <end position="132"/>
    </location>
</feature>
<evidence type="ECO:0000256" key="11">
    <source>
        <dbReference type="PROSITE-ProRule" id="PRU00192"/>
    </source>
</evidence>
<keyword evidence="8" id="KW-0967">Endosome</keyword>
<evidence type="ECO:0000313" key="15">
    <source>
        <dbReference type="Proteomes" id="UP000305067"/>
    </source>
</evidence>
<dbReference type="InterPro" id="IPR035800">
    <property type="entry name" value="Sla1_SH3_1"/>
</dbReference>
<accession>A0A5C3QZ06</accession>
<comment type="similarity">
    <text evidence="4">Belongs to the SLA1 family.</text>
</comment>
<dbReference type="InterPro" id="IPR036028">
    <property type="entry name" value="SH3-like_dom_sf"/>
</dbReference>
<dbReference type="InterPro" id="IPR056996">
    <property type="entry name" value="PH_SLA1"/>
</dbReference>
<feature type="compositionally biased region" description="Acidic residues" evidence="12">
    <location>
        <begin position="305"/>
        <end position="315"/>
    </location>
</feature>
<feature type="region of interest" description="Disordered" evidence="12">
    <location>
        <begin position="666"/>
        <end position="840"/>
    </location>
</feature>
<dbReference type="GO" id="GO:0030674">
    <property type="term" value="F:protein-macromolecule adaptor activity"/>
    <property type="evidence" value="ECO:0007669"/>
    <property type="project" value="InterPro"/>
</dbReference>
<keyword evidence="9" id="KW-0009">Actin-binding</keyword>
<dbReference type="GO" id="GO:0030833">
    <property type="term" value="P:regulation of actin filament polymerization"/>
    <property type="evidence" value="ECO:0007669"/>
    <property type="project" value="TreeGrafter"/>
</dbReference>
<feature type="compositionally biased region" description="Acidic residues" evidence="12">
    <location>
        <begin position="400"/>
        <end position="410"/>
    </location>
</feature>
<dbReference type="GO" id="GO:0042802">
    <property type="term" value="F:identical protein binding"/>
    <property type="evidence" value="ECO:0007669"/>
    <property type="project" value="InterPro"/>
</dbReference>
<dbReference type="Gene3D" id="2.30.30.40">
    <property type="entry name" value="SH3 Domains"/>
    <property type="match status" value="3"/>
</dbReference>
<gene>
    <name evidence="14" type="ORF">BDV98DRAFT_246329</name>
</gene>
<dbReference type="InterPro" id="IPR007131">
    <property type="entry name" value="SHD1"/>
</dbReference>
<feature type="compositionally biased region" description="Polar residues" evidence="12">
    <location>
        <begin position="715"/>
        <end position="725"/>
    </location>
</feature>
<evidence type="ECO:0000259" key="13">
    <source>
        <dbReference type="PROSITE" id="PS50002"/>
    </source>
</evidence>
<dbReference type="GO" id="GO:0003779">
    <property type="term" value="F:actin binding"/>
    <property type="evidence" value="ECO:0007669"/>
    <property type="project" value="UniProtKB-KW"/>
</dbReference>
<evidence type="ECO:0000256" key="2">
    <source>
        <dbReference type="ARBA" id="ARBA00004134"/>
    </source>
</evidence>
<dbReference type="SMART" id="SM00326">
    <property type="entry name" value="SH3"/>
    <property type="match status" value="3"/>
</dbReference>
<dbReference type="Proteomes" id="UP000305067">
    <property type="component" value="Unassembled WGS sequence"/>
</dbReference>
<evidence type="ECO:0000256" key="9">
    <source>
        <dbReference type="ARBA" id="ARBA00023203"/>
    </source>
</evidence>
<dbReference type="GO" id="GO:0043130">
    <property type="term" value="F:ubiquitin binding"/>
    <property type="evidence" value="ECO:0007669"/>
    <property type="project" value="InterPro"/>
</dbReference>
<protein>
    <recommendedName>
        <fullName evidence="5">Actin cytoskeleton-regulatory complex protein SLA1</fullName>
    </recommendedName>
</protein>
<keyword evidence="10" id="KW-0206">Cytoskeleton</keyword>
<evidence type="ECO:0000256" key="12">
    <source>
        <dbReference type="SAM" id="MobiDB-lite"/>
    </source>
</evidence>
<dbReference type="EMBL" id="ML178816">
    <property type="protein sequence ID" value="TFL06050.1"/>
    <property type="molecule type" value="Genomic_DNA"/>
</dbReference>
<feature type="compositionally biased region" description="Low complexity" evidence="12">
    <location>
        <begin position="389"/>
        <end position="399"/>
    </location>
</feature>
<evidence type="ECO:0000256" key="1">
    <source>
        <dbReference type="ARBA" id="ARBA00004125"/>
    </source>
</evidence>
<dbReference type="PROSITE" id="PS50002">
    <property type="entry name" value="SH3"/>
    <property type="match status" value="2"/>
</dbReference>
<dbReference type="SUPFAM" id="SSF50044">
    <property type="entry name" value="SH3-domain"/>
    <property type="match status" value="3"/>
</dbReference>
<keyword evidence="15" id="KW-1185">Reference proteome</keyword>
<feature type="region of interest" description="Disordered" evidence="12">
    <location>
        <begin position="568"/>
        <end position="606"/>
    </location>
</feature>
<evidence type="ECO:0000256" key="8">
    <source>
        <dbReference type="ARBA" id="ARBA00022753"/>
    </source>
</evidence>
<dbReference type="GO" id="GO:0006897">
    <property type="term" value="P:endocytosis"/>
    <property type="evidence" value="ECO:0007669"/>
    <property type="project" value="UniProtKB-KW"/>
</dbReference>
<dbReference type="Pfam" id="PF14604">
    <property type="entry name" value="SH3_9"/>
    <property type="match status" value="2"/>
</dbReference>
<dbReference type="PANTHER" id="PTHR15735:SF21">
    <property type="entry name" value="PROTEIN NERVOUS WRECK"/>
    <property type="match status" value="1"/>
</dbReference>
<evidence type="ECO:0000256" key="5">
    <source>
        <dbReference type="ARBA" id="ARBA00020357"/>
    </source>
</evidence>
<feature type="compositionally biased region" description="Basic and acidic residues" evidence="12">
    <location>
        <begin position="347"/>
        <end position="366"/>
    </location>
</feature>
<feature type="compositionally biased region" description="Low complexity" evidence="12">
    <location>
        <begin position="980"/>
        <end position="995"/>
    </location>
</feature>
<feature type="compositionally biased region" description="Basic and acidic residues" evidence="12">
    <location>
        <begin position="420"/>
        <end position="480"/>
    </location>
</feature>
<feature type="compositionally biased region" description="Low complexity" evidence="12">
    <location>
        <begin position="317"/>
        <end position="328"/>
    </location>
</feature>
<reference evidence="14 15" key="1">
    <citation type="journal article" date="2019" name="Nat. Ecol. Evol.">
        <title>Megaphylogeny resolves global patterns of mushroom evolution.</title>
        <authorList>
            <person name="Varga T."/>
            <person name="Krizsan K."/>
            <person name="Foldi C."/>
            <person name="Dima B."/>
            <person name="Sanchez-Garcia M."/>
            <person name="Sanchez-Ramirez S."/>
            <person name="Szollosi G.J."/>
            <person name="Szarkandi J.G."/>
            <person name="Papp V."/>
            <person name="Albert L."/>
            <person name="Andreopoulos W."/>
            <person name="Angelini C."/>
            <person name="Antonin V."/>
            <person name="Barry K.W."/>
            <person name="Bougher N.L."/>
            <person name="Buchanan P."/>
            <person name="Buyck B."/>
            <person name="Bense V."/>
            <person name="Catcheside P."/>
            <person name="Chovatia M."/>
            <person name="Cooper J."/>
            <person name="Damon W."/>
            <person name="Desjardin D."/>
            <person name="Finy P."/>
            <person name="Geml J."/>
            <person name="Haridas S."/>
            <person name="Hughes K."/>
            <person name="Justo A."/>
            <person name="Karasinski D."/>
            <person name="Kautmanova I."/>
            <person name="Kiss B."/>
            <person name="Kocsube S."/>
            <person name="Kotiranta H."/>
            <person name="LaButti K.M."/>
            <person name="Lechner B.E."/>
            <person name="Liimatainen K."/>
            <person name="Lipzen A."/>
            <person name="Lukacs Z."/>
            <person name="Mihaltcheva S."/>
            <person name="Morgado L.N."/>
            <person name="Niskanen T."/>
            <person name="Noordeloos M.E."/>
            <person name="Ohm R.A."/>
            <person name="Ortiz-Santana B."/>
            <person name="Ovrebo C."/>
            <person name="Racz N."/>
            <person name="Riley R."/>
            <person name="Savchenko A."/>
            <person name="Shiryaev A."/>
            <person name="Soop K."/>
            <person name="Spirin V."/>
            <person name="Szebenyi C."/>
            <person name="Tomsovsky M."/>
            <person name="Tulloss R.E."/>
            <person name="Uehling J."/>
            <person name="Grigoriev I.V."/>
            <person name="Vagvolgyi C."/>
            <person name="Papp T."/>
            <person name="Martin F.M."/>
            <person name="Miettinen O."/>
            <person name="Hibbett D.S."/>
            <person name="Nagy L.G."/>
        </authorList>
    </citation>
    <scope>NUCLEOTIDE SEQUENCE [LARGE SCALE GENOMIC DNA]</scope>
    <source>
        <strain evidence="14 15">CBS 309.79</strain>
    </source>
</reference>
<dbReference type="InterPro" id="IPR001452">
    <property type="entry name" value="SH3_domain"/>
</dbReference>
<evidence type="ECO:0000256" key="4">
    <source>
        <dbReference type="ARBA" id="ARBA00007948"/>
    </source>
</evidence>
<dbReference type="PANTHER" id="PTHR15735">
    <property type="entry name" value="FCH AND DOUBLE SH3 DOMAINS PROTEIN"/>
    <property type="match status" value="1"/>
</dbReference>
<keyword evidence="7" id="KW-0254">Endocytosis</keyword>
<dbReference type="GO" id="GO:0010008">
    <property type="term" value="C:endosome membrane"/>
    <property type="evidence" value="ECO:0007669"/>
    <property type="project" value="UniProtKB-SubCell"/>
</dbReference>
<proteinExistence type="inferred from homology"/>
<keyword evidence="6 11" id="KW-0728">SH3 domain</keyword>
<dbReference type="GO" id="GO:0005886">
    <property type="term" value="C:plasma membrane"/>
    <property type="evidence" value="ECO:0007669"/>
    <property type="project" value="UniProtKB-SubCell"/>
</dbReference>
<feature type="compositionally biased region" description="Pro residues" evidence="12">
    <location>
        <begin position="800"/>
        <end position="817"/>
    </location>
</feature>
<dbReference type="Gene3D" id="2.30.30.700">
    <property type="entry name" value="SLA1 homology domain 1"/>
    <property type="match status" value="1"/>
</dbReference>
<dbReference type="Pfam" id="PF03983">
    <property type="entry name" value="SHD1"/>
    <property type="match status" value="1"/>
</dbReference>
<sequence length="1025" mass="109489">MPPPLHYLAVLKASYDYAPQSNDELNIVEDQLLFLVERTDEDWWKVKIKGEGADDNTPSGLVPSAYLEPAVPTSTVKALYDYAAADSGELTIQEDESLLAFEQDGDWLLVQSNRSGGMAGYVPANYIEVESEGAATEVPAAAPAIVIPSSPPRPTSVYVDPAERVANAKATADDIKTWSVAEVDQKGKKKKGTLGIGNGAVFFASESDKNPVQKWQTSDVTQVSIEKSKHVHITIGGANPISLHFSTGSRDIADAIEEKMRSSKELSSEAAEPDDEELSTDMPPSRDAPPKAVHFSAAPNIIPDPESEEEEEEPDAPARSAPPRAAPSRGEDGVALYDFTADGDDELSVREGDKLIVLERDNDDWWKCTNAKGQEGVVPASYVEVSNPRATSSRAPAASAEEDSDHEAEEAAAQAAAEEEERRRREEDAARQEEQRRAQKEMAEKQKKKDAEARARKAAEDAEAERKKRKAEKAAAERARSQAASPPSSKDTIDSSEKRKSKVPDATRASVDGPPPERVRTWHDRSGQFRVDAAFLGYNNNKLRLHKVNGVIVEVPADRMSTEDLKYVEKHTQRQSRAPQSTSKRVSDDDVPLGVQHPHANKPQAKKAPQVDWFAFFLEAGCDPDDCTRYASSFERDKIDEALLPDITEGTMRSLGLREGDIIRTKKHIDKKFPKANPESTPERKQSGPAPNLFSSADGSLKAPRRGRPQPKGSLPTTVDLNSIPESAPPRTDSPLVATPAVSASPVQPPTRGSSIQVNGFDDDAWTNRPSSTKPVAPSPSPAPARAPSAPLPAAVQVAPTPPPASPAPPASVPPPTTMSAPQIQTTPAPTSGHLANVTDQDIFAQLSRLSQLRTASPAPASPAAPSPPVASPPPIGYQSGLGMGSSPSPMGQIQQQRTLQPPIQQYNGPLGPFAPVPANQSLLQPLIPTQTGFGGFVPTRAPVQMSSPFQNPQPTGFNPSPQPMISQPTGFGNFNNPSGFNPSPISANGSFGVNGNSGFGGQPGGGFGTLQPSQSLLCPAVVQG</sequence>
<organism evidence="14 15">
    <name type="scientific">Pterulicium gracile</name>
    <dbReference type="NCBI Taxonomy" id="1884261"/>
    <lineage>
        <taxon>Eukaryota</taxon>
        <taxon>Fungi</taxon>
        <taxon>Dikarya</taxon>
        <taxon>Basidiomycota</taxon>
        <taxon>Agaricomycotina</taxon>
        <taxon>Agaricomycetes</taxon>
        <taxon>Agaricomycetidae</taxon>
        <taxon>Agaricales</taxon>
        <taxon>Pleurotineae</taxon>
        <taxon>Pterulaceae</taxon>
        <taxon>Pterulicium</taxon>
    </lineage>
</organism>
<dbReference type="Pfam" id="PF24081">
    <property type="entry name" value="PH_SLA1"/>
    <property type="match status" value="1"/>
</dbReference>
<feature type="compositionally biased region" description="Basic and acidic residues" evidence="12">
    <location>
        <begin position="491"/>
        <end position="505"/>
    </location>
</feature>
<comment type="subcellular location">
    <subcellularLocation>
        <location evidence="3">Cell membrane</location>
        <topology evidence="3">Peripheral membrane protein</topology>
        <orientation evidence="3">Cytoplasmic side</orientation>
    </subcellularLocation>
    <subcellularLocation>
        <location evidence="2">Cytoplasm</location>
        <location evidence="2">Cytoskeleton</location>
        <location evidence="2">Actin patch</location>
    </subcellularLocation>
    <subcellularLocation>
        <location evidence="1">Endosome membrane</location>
        <topology evidence="1">Peripheral membrane protein</topology>
        <orientation evidence="1">Cytoplasmic side</orientation>
    </subcellularLocation>
</comment>
<feature type="compositionally biased region" description="Low complexity" evidence="12">
    <location>
        <begin position="786"/>
        <end position="799"/>
    </location>
</feature>
<dbReference type="AlphaFoldDB" id="A0A5C3QZ06"/>
<feature type="compositionally biased region" description="Polar residues" evidence="12">
    <location>
        <begin position="575"/>
        <end position="584"/>
    </location>
</feature>
<evidence type="ECO:0000256" key="10">
    <source>
        <dbReference type="ARBA" id="ARBA00023212"/>
    </source>
</evidence>
<dbReference type="STRING" id="1884261.A0A5C3QZ06"/>
<feature type="domain" description="SH3" evidence="13">
    <location>
        <begin position="328"/>
        <end position="388"/>
    </location>
</feature>
<name>A0A5C3QZ06_9AGAR</name>
<evidence type="ECO:0000313" key="14">
    <source>
        <dbReference type="EMBL" id="TFL06050.1"/>
    </source>
</evidence>
<feature type="region of interest" description="Disordered" evidence="12">
    <location>
        <begin position="854"/>
        <end position="913"/>
    </location>
</feature>
<dbReference type="InterPro" id="IPR013761">
    <property type="entry name" value="SAM/pointed_sf"/>
</dbReference>
<feature type="compositionally biased region" description="Low complexity" evidence="12">
    <location>
        <begin position="885"/>
        <end position="906"/>
    </location>
</feature>
<dbReference type="GO" id="GO:0030479">
    <property type="term" value="C:actin cortical patch"/>
    <property type="evidence" value="ECO:0007669"/>
    <property type="project" value="UniProtKB-SubCell"/>
</dbReference>
<dbReference type="Pfam" id="PF00018">
    <property type="entry name" value="SH3_1"/>
    <property type="match status" value="1"/>
</dbReference>